<keyword evidence="3" id="KW-1185">Reference proteome</keyword>
<reference evidence="2 3" key="1">
    <citation type="submission" date="2018-05" db="EMBL/GenBank/DDBJ databases">
        <authorList>
            <person name="Lanie J.A."/>
            <person name="Ng W.-L."/>
            <person name="Kazmierczak K.M."/>
            <person name="Andrzejewski T.M."/>
            <person name="Davidsen T.M."/>
            <person name="Wayne K.J."/>
            <person name="Tettelin H."/>
            <person name="Glass J.I."/>
            <person name="Rusch D."/>
            <person name="Podicherti R."/>
            <person name="Tsui H.-C.T."/>
            <person name="Winkler M.E."/>
        </authorList>
    </citation>
    <scope>NUCLEOTIDE SEQUENCE [LARGE SCALE GENOMIC DNA]</scope>
    <source>
        <strain evidence="2 3">BUT-10</strain>
    </source>
</reference>
<name>A0A328BKS4_9CAUL</name>
<organism evidence="2 3">
    <name type="scientific">Phenylobacterium kunshanense</name>
    <dbReference type="NCBI Taxonomy" id="1445034"/>
    <lineage>
        <taxon>Bacteria</taxon>
        <taxon>Pseudomonadati</taxon>
        <taxon>Pseudomonadota</taxon>
        <taxon>Alphaproteobacteria</taxon>
        <taxon>Caulobacterales</taxon>
        <taxon>Caulobacteraceae</taxon>
        <taxon>Phenylobacterium</taxon>
    </lineage>
</organism>
<gene>
    <name evidence="2" type="ORF">DJ019_06565</name>
</gene>
<dbReference type="OrthoDB" id="1445569at2"/>
<comment type="caution">
    <text evidence="2">The sequence shown here is derived from an EMBL/GenBank/DDBJ whole genome shotgun (WGS) entry which is preliminary data.</text>
</comment>
<evidence type="ECO:0000313" key="2">
    <source>
        <dbReference type="EMBL" id="RAK67567.1"/>
    </source>
</evidence>
<keyword evidence="1" id="KW-0472">Membrane</keyword>
<keyword evidence="1" id="KW-0812">Transmembrane</keyword>
<dbReference type="AlphaFoldDB" id="A0A328BKS4"/>
<evidence type="ECO:0000313" key="3">
    <source>
        <dbReference type="Proteomes" id="UP000249524"/>
    </source>
</evidence>
<sequence>MAPRRKPAAKAAPRTPAAEWTAAALGLIATLAVLAYSLWEGFTDRAGPPVLSAASAPASRTPGGYVVPLVVRNESYATAASVEVSATLELSSGGREERRATFTYVPGQGEAKGGVMFLNDPARGRLTLAVEGYEEP</sequence>
<dbReference type="EMBL" id="QFYS01000002">
    <property type="protein sequence ID" value="RAK67567.1"/>
    <property type="molecule type" value="Genomic_DNA"/>
</dbReference>
<accession>A0A328BKS4</accession>
<dbReference type="RefSeq" id="WP_111275177.1">
    <property type="nucleotide sequence ID" value="NZ_QFYS01000002.1"/>
</dbReference>
<proteinExistence type="predicted"/>
<dbReference type="Proteomes" id="UP000249524">
    <property type="component" value="Unassembled WGS sequence"/>
</dbReference>
<feature type="transmembrane region" description="Helical" evidence="1">
    <location>
        <begin position="20"/>
        <end position="39"/>
    </location>
</feature>
<protein>
    <recommendedName>
        <fullName evidence="4">TIGR02588 family protein</fullName>
    </recommendedName>
</protein>
<evidence type="ECO:0000256" key="1">
    <source>
        <dbReference type="SAM" id="Phobius"/>
    </source>
</evidence>
<evidence type="ECO:0008006" key="4">
    <source>
        <dbReference type="Google" id="ProtNLM"/>
    </source>
</evidence>
<keyword evidence="1" id="KW-1133">Transmembrane helix</keyword>